<evidence type="ECO:0000313" key="9">
    <source>
        <dbReference type="EMBL" id="AKP78858.1"/>
    </source>
</evidence>
<dbReference type="SUPFAM" id="SSF103473">
    <property type="entry name" value="MFS general substrate transporter"/>
    <property type="match status" value="1"/>
</dbReference>
<keyword evidence="9" id="KW-0012">Acyltransferase</keyword>
<protein>
    <submittedName>
        <fullName evidence="9">2-acyl-glycerophospho-ethanolamine acyltransferase</fullName>
    </submittedName>
</protein>
<dbReference type="InterPro" id="IPR020846">
    <property type="entry name" value="MFS_dom"/>
</dbReference>
<feature type="transmembrane region" description="Helical" evidence="7">
    <location>
        <begin position="171"/>
        <end position="188"/>
    </location>
</feature>
<evidence type="ECO:0000256" key="3">
    <source>
        <dbReference type="ARBA" id="ARBA00022475"/>
    </source>
</evidence>
<dbReference type="PANTHER" id="PTHR23513">
    <property type="entry name" value="INTEGRAL MEMBRANE EFFLUX PROTEIN-RELATED"/>
    <property type="match status" value="1"/>
</dbReference>
<sequence>MKVLKKEKLFANSSYKKFFISSTAASFGDLFDMFAVMTLFTYVWHANSLWITLIPVAYALPSILLSQAAGNLADRYNKIQLMFLSELVRLLFTCLLFFTNEPLLALGVLTLRSMSSVMKVPAQLAYVREVVKEDQLLQASTLQNIMFQIAKVVGPFLGAAALTFTTPKACILVNAAACMISIGVLFSLKKAGKNIQGQAARSSHQPKETYSNGWKLVFQHPILLRVVVLFHVSYFVIMLVDAQISIFLRDVLPHNPEMLGWLLSGIGLGALATGVYLNRKKQVHHPFKLLSLGLLLFGGSLFFISCFNPAVMSRYFILIAAPIGGAGVGLNLLLFNYIVQKYSDKEHLGKVYGFINTLTSAVLLTAPVLGGMVVKLAGAQTTFLTAAIIVVVVGFVSMVMPLRDKPERNVQIDA</sequence>
<feature type="domain" description="Major facilitator superfamily (MFS) profile" evidence="8">
    <location>
        <begin position="222"/>
        <end position="414"/>
    </location>
</feature>
<dbReference type="EMBL" id="CP010586">
    <property type="protein sequence ID" value="AKP78858.1"/>
    <property type="molecule type" value="Genomic_DNA"/>
</dbReference>
<dbReference type="Pfam" id="PF07690">
    <property type="entry name" value="MFS_1"/>
    <property type="match status" value="1"/>
</dbReference>
<keyword evidence="6 7" id="KW-0472">Membrane</keyword>
<accession>A0A806TM52</accession>
<evidence type="ECO:0000256" key="1">
    <source>
        <dbReference type="ARBA" id="ARBA00004651"/>
    </source>
</evidence>
<evidence type="ECO:0000256" key="4">
    <source>
        <dbReference type="ARBA" id="ARBA00022692"/>
    </source>
</evidence>
<reference evidence="9 10" key="1">
    <citation type="submission" date="2015-01" db="EMBL/GenBank/DDBJ databases">
        <title>Genome sequence of bacillus megaterium Q3.</title>
        <authorList>
            <person name="Wang Y."/>
            <person name="Luo K."/>
            <person name="Bai L."/>
            <person name="Luo F."/>
        </authorList>
    </citation>
    <scope>NUCLEOTIDE SEQUENCE [LARGE SCALE GENOMIC DNA]</scope>
    <source>
        <strain evidence="9 10">Q3</strain>
    </source>
</reference>
<evidence type="ECO:0000256" key="2">
    <source>
        <dbReference type="ARBA" id="ARBA00022448"/>
    </source>
</evidence>
<feature type="transmembrane region" description="Helical" evidence="7">
    <location>
        <begin position="316"/>
        <end position="339"/>
    </location>
</feature>
<feature type="transmembrane region" description="Helical" evidence="7">
    <location>
        <begin position="351"/>
        <end position="377"/>
    </location>
</feature>
<dbReference type="InterPro" id="IPR011701">
    <property type="entry name" value="MFS"/>
</dbReference>
<keyword evidence="3" id="KW-1003">Cell membrane</keyword>
<evidence type="ECO:0000256" key="7">
    <source>
        <dbReference type="SAM" id="Phobius"/>
    </source>
</evidence>
<dbReference type="GO" id="GO:0016746">
    <property type="term" value="F:acyltransferase activity"/>
    <property type="evidence" value="ECO:0007669"/>
    <property type="project" value="UniProtKB-KW"/>
</dbReference>
<dbReference type="GO" id="GO:0005886">
    <property type="term" value="C:plasma membrane"/>
    <property type="evidence" value="ECO:0007669"/>
    <property type="project" value="UniProtKB-SubCell"/>
</dbReference>
<evidence type="ECO:0000256" key="5">
    <source>
        <dbReference type="ARBA" id="ARBA00022989"/>
    </source>
</evidence>
<feature type="transmembrane region" description="Helical" evidence="7">
    <location>
        <begin position="90"/>
        <end position="111"/>
    </location>
</feature>
<dbReference type="PANTHER" id="PTHR23513:SF6">
    <property type="entry name" value="MAJOR FACILITATOR SUPERFAMILY ASSOCIATED DOMAIN-CONTAINING PROTEIN"/>
    <property type="match status" value="1"/>
</dbReference>
<organism evidence="9 10">
    <name type="scientific">Priestia megaterium Q3</name>
    <dbReference type="NCBI Taxonomy" id="1452722"/>
    <lineage>
        <taxon>Bacteria</taxon>
        <taxon>Bacillati</taxon>
        <taxon>Bacillota</taxon>
        <taxon>Bacilli</taxon>
        <taxon>Bacillales</taxon>
        <taxon>Bacillaceae</taxon>
        <taxon>Priestia</taxon>
    </lineage>
</organism>
<evidence type="ECO:0000259" key="8">
    <source>
        <dbReference type="PROSITE" id="PS50850"/>
    </source>
</evidence>
<dbReference type="AlphaFoldDB" id="A0A806TM52"/>
<feature type="transmembrane region" description="Helical" evidence="7">
    <location>
        <begin position="383"/>
        <end position="402"/>
    </location>
</feature>
<evidence type="ECO:0000313" key="10">
    <source>
        <dbReference type="Proteomes" id="UP000036410"/>
    </source>
</evidence>
<feature type="transmembrane region" description="Helical" evidence="7">
    <location>
        <begin position="49"/>
        <end position="69"/>
    </location>
</feature>
<feature type="transmembrane region" description="Helical" evidence="7">
    <location>
        <begin position="20"/>
        <end position="43"/>
    </location>
</feature>
<keyword evidence="2" id="KW-0813">Transport</keyword>
<proteinExistence type="predicted"/>
<dbReference type="RefSeq" id="WP_258524413.1">
    <property type="nucleotide sequence ID" value="NZ_CP010586.1"/>
</dbReference>
<comment type="subcellular location">
    <subcellularLocation>
        <location evidence="1">Cell membrane</location>
        <topology evidence="1">Multi-pass membrane protein</topology>
    </subcellularLocation>
</comment>
<dbReference type="InterPro" id="IPR036259">
    <property type="entry name" value="MFS_trans_sf"/>
</dbReference>
<keyword evidence="9" id="KW-0808">Transferase</keyword>
<feature type="transmembrane region" description="Helical" evidence="7">
    <location>
        <begin position="222"/>
        <end position="246"/>
    </location>
</feature>
<dbReference type="CDD" id="cd06173">
    <property type="entry name" value="MFS_MefA_like"/>
    <property type="match status" value="1"/>
</dbReference>
<dbReference type="PROSITE" id="PS50850">
    <property type="entry name" value="MFS"/>
    <property type="match status" value="1"/>
</dbReference>
<dbReference type="Gene3D" id="1.20.1250.20">
    <property type="entry name" value="MFS general substrate transporter like domains"/>
    <property type="match status" value="1"/>
</dbReference>
<feature type="transmembrane region" description="Helical" evidence="7">
    <location>
        <begin position="289"/>
        <end position="310"/>
    </location>
</feature>
<name>A0A806TM52_PRIMG</name>
<dbReference type="GO" id="GO:0022857">
    <property type="term" value="F:transmembrane transporter activity"/>
    <property type="evidence" value="ECO:0007669"/>
    <property type="project" value="InterPro"/>
</dbReference>
<dbReference type="Proteomes" id="UP000036410">
    <property type="component" value="Chromosome"/>
</dbReference>
<feature type="transmembrane region" description="Helical" evidence="7">
    <location>
        <begin position="258"/>
        <end position="277"/>
    </location>
</feature>
<evidence type="ECO:0000256" key="6">
    <source>
        <dbReference type="ARBA" id="ARBA00023136"/>
    </source>
</evidence>
<gene>
    <name evidence="9" type="ORF">AS52_03897</name>
</gene>
<keyword evidence="5 7" id="KW-1133">Transmembrane helix</keyword>
<keyword evidence="4 7" id="KW-0812">Transmembrane</keyword>